<sequence>MGLLLSHTPPLHGLNSQASDSEAVLPRYGHSQTWHWRGWPVHFTYTPSRAQTTTGQVNLSGAPVLLIHGFGASVGHWRHNIIPLGSQRSVYALDLLGYGGSAKPEIAYSVDLWVEQVYEFWQTHIQQPMILVGHSIGGLVGVIAAARYPQMVKGLCLISCADGPHPEELPAPWDGLVQALCDGILAVLGCPLTYPYLFNWLRQTEVLRAWIKNVYKRDEQVDDELVQIFQKPTFDPGASHVFLDSLRAIISRRFDSPKRLLPTLKMPILLLWGREDPAVPSFLADQFKRWQPALTLVKLPGVGHCAHDELPDWVNVLIGEWAASLEVSSGYTSGQGRVGSPRSAVEP</sequence>
<dbReference type="InterPro" id="IPR029058">
    <property type="entry name" value="AB_hydrolase_fold"/>
</dbReference>
<evidence type="ECO:0000313" key="3">
    <source>
        <dbReference type="Proteomes" id="UP000830835"/>
    </source>
</evidence>
<comment type="caution">
    <text evidence="2">The sequence shown here is derived from an EMBL/GenBank/DDBJ whole genome shotgun (WGS) entry which is preliminary data.</text>
</comment>
<protein>
    <submittedName>
        <fullName evidence="2">Alpha/beta fold hydrolase</fullName>
    </submittedName>
</protein>
<accession>A0ABT0CC07</accession>
<dbReference type="PANTHER" id="PTHR46438">
    <property type="entry name" value="ALPHA/BETA-HYDROLASES SUPERFAMILY PROTEIN"/>
    <property type="match status" value="1"/>
</dbReference>
<dbReference type="PRINTS" id="PR00111">
    <property type="entry name" value="ABHYDROLASE"/>
</dbReference>
<proteinExistence type="predicted"/>
<dbReference type="GO" id="GO:0016787">
    <property type="term" value="F:hydrolase activity"/>
    <property type="evidence" value="ECO:0007669"/>
    <property type="project" value="UniProtKB-KW"/>
</dbReference>
<dbReference type="Pfam" id="PF00561">
    <property type="entry name" value="Abhydrolase_1"/>
    <property type="match status" value="1"/>
</dbReference>
<dbReference type="SUPFAM" id="SSF53474">
    <property type="entry name" value="alpha/beta-Hydrolases"/>
    <property type="match status" value="1"/>
</dbReference>
<evidence type="ECO:0000313" key="2">
    <source>
        <dbReference type="EMBL" id="MCJ2543254.1"/>
    </source>
</evidence>
<keyword evidence="3" id="KW-1185">Reference proteome</keyword>
<gene>
    <name evidence="2" type="ORF">JX360_10095</name>
</gene>
<dbReference type="Gene3D" id="3.40.50.1820">
    <property type="entry name" value="alpha/beta hydrolase"/>
    <property type="match status" value="1"/>
</dbReference>
<dbReference type="EMBL" id="JAFIRA010000024">
    <property type="protein sequence ID" value="MCJ2543254.1"/>
    <property type="molecule type" value="Genomic_DNA"/>
</dbReference>
<keyword evidence="2" id="KW-0378">Hydrolase</keyword>
<evidence type="ECO:0000259" key="1">
    <source>
        <dbReference type="Pfam" id="PF00561"/>
    </source>
</evidence>
<name>A0ABT0CC07_THEVL</name>
<organism evidence="2 3">
    <name type="scientific">Thermostichus vulcanus str. 'Rupite'</name>
    <dbReference type="NCBI Taxonomy" id="2813851"/>
    <lineage>
        <taxon>Bacteria</taxon>
        <taxon>Bacillati</taxon>
        <taxon>Cyanobacteriota</taxon>
        <taxon>Cyanophyceae</taxon>
        <taxon>Thermostichales</taxon>
        <taxon>Thermostichaceae</taxon>
        <taxon>Thermostichus</taxon>
    </lineage>
</organism>
<feature type="domain" description="AB hydrolase-1" evidence="1">
    <location>
        <begin position="63"/>
        <end position="309"/>
    </location>
</feature>
<dbReference type="Proteomes" id="UP000830835">
    <property type="component" value="Unassembled WGS sequence"/>
</dbReference>
<reference evidence="2" key="1">
    <citation type="submission" date="2021-02" db="EMBL/GenBank/DDBJ databases">
        <title>The CRISPR/cas machinery reduction and long-range gene transfer in the hot spring cyanobacterium Synechococcus.</title>
        <authorList>
            <person name="Dvorak P."/>
            <person name="Jahodarova E."/>
            <person name="Hasler P."/>
            <person name="Poulickova A."/>
        </authorList>
    </citation>
    <scope>NUCLEOTIDE SEQUENCE</scope>
    <source>
        <strain evidence="2">Rupite</strain>
    </source>
</reference>
<dbReference type="PANTHER" id="PTHR46438:SF2">
    <property type="entry name" value="ALPHA_BETA-HYDROLASES SUPERFAMILY PROTEIN"/>
    <property type="match status" value="1"/>
</dbReference>
<dbReference type="InterPro" id="IPR000073">
    <property type="entry name" value="AB_hydrolase_1"/>
</dbReference>